<name>A0A0A1VQP3_MICAE</name>
<dbReference type="Proteomes" id="UP000030321">
    <property type="component" value="Unassembled WGS sequence"/>
</dbReference>
<sequence length="179" mass="20879">MLTKTMKSERLILRPWQLPTDKESFFQIYQNSEVTHFLPRIRQLATDIESLNAHFSERLATIRNQGNGSDWWAMIDRKNNQIIGSIILQNLPDNYGYPTPDSEIGWHLRRDYWGQGYMTEAAKVILEYGLITLQLPIIYAVVNPDNYRSIRVTERLGMQSMGLTNKYYDTEALLFSIEA</sequence>
<dbReference type="PROSITE" id="PS51186">
    <property type="entry name" value="GNAT"/>
    <property type="match status" value="1"/>
</dbReference>
<dbReference type="SUPFAM" id="SSF55729">
    <property type="entry name" value="Acyl-CoA N-acyltransferases (Nat)"/>
    <property type="match status" value="1"/>
</dbReference>
<evidence type="ECO:0000259" key="1">
    <source>
        <dbReference type="PROSITE" id="PS51186"/>
    </source>
</evidence>
<evidence type="ECO:0000313" key="2">
    <source>
        <dbReference type="EMBL" id="GAL91778.1"/>
    </source>
</evidence>
<dbReference type="InterPro" id="IPR051531">
    <property type="entry name" value="N-acetyltransferase"/>
</dbReference>
<evidence type="ECO:0000313" key="3">
    <source>
        <dbReference type="Proteomes" id="UP000030321"/>
    </source>
</evidence>
<accession>A0A0A1VQP3</accession>
<dbReference type="PANTHER" id="PTHR43792">
    <property type="entry name" value="GNAT FAMILY, PUTATIVE (AFU_ORTHOLOGUE AFUA_3G00765)-RELATED-RELATED"/>
    <property type="match status" value="1"/>
</dbReference>
<proteinExistence type="predicted"/>
<keyword evidence="2" id="KW-0808">Transferase</keyword>
<dbReference type="EMBL" id="BBPA01000012">
    <property type="protein sequence ID" value="GAL91778.1"/>
    <property type="molecule type" value="Genomic_DNA"/>
</dbReference>
<gene>
    <name evidence="2" type="ORF">N44_00066</name>
</gene>
<organism evidence="2 3">
    <name type="scientific">Microcystis aeruginosa NIES-44</name>
    <dbReference type="NCBI Taxonomy" id="449439"/>
    <lineage>
        <taxon>Bacteria</taxon>
        <taxon>Bacillati</taxon>
        <taxon>Cyanobacteriota</taxon>
        <taxon>Cyanophyceae</taxon>
        <taxon>Oscillatoriophycideae</taxon>
        <taxon>Chroococcales</taxon>
        <taxon>Microcystaceae</taxon>
        <taxon>Microcystis</taxon>
    </lineage>
</organism>
<comment type="caution">
    <text evidence="2">The sequence shown here is derived from an EMBL/GenBank/DDBJ whole genome shotgun (WGS) entry which is preliminary data.</text>
</comment>
<dbReference type="Pfam" id="PF13302">
    <property type="entry name" value="Acetyltransf_3"/>
    <property type="match status" value="1"/>
</dbReference>
<dbReference type="AlphaFoldDB" id="A0A0A1VQP3"/>
<protein>
    <submittedName>
        <fullName evidence="2">GCN5-related N-acetyltransferase</fullName>
    </submittedName>
</protein>
<dbReference type="PANTHER" id="PTHR43792:SF1">
    <property type="entry name" value="N-ACETYLTRANSFERASE DOMAIN-CONTAINING PROTEIN"/>
    <property type="match status" value="1"/>
</dbReference>
<dbReference type="GO" id="GO:0016747">
    <property type="term" value="F:acyltransferase activity, transferring groups other than amino-acyl groups"/>
    <property type="evidence" value="ECO:0007669"/>
    <property type="project" value="InterPro"/>
</dbReference>
<dbReference type="InterPro" id="IPR016181">
    <property type="entry name" value="Acyl_CoA_acyltransferase"/>
</dbReference>
<reference evidence="3" key="1">
    <citation type="journal article" date="2015" name="Genome">
        <title>Whole Genome Sequence of the Non-Microcystin-Producing Microcystis aeruginosa Strain NIES-44.</title>
        <authorList>
            <person name="Okano K."/>
            <person name="Miyata N."/>
            <person name="Ozaki Y."/>
        </authorList>
    </citation>
    <scope>NUCLEOTIDE SEQUENCE [LARGE SCALE GENOMIC DNA]</scope>
    <source>
        <strain evidence="3">NIES-44</strain>
    </source>
</reference>
<dbReference type="InterPro" id="IPR000182">
    <property type="entry name" value="GNAT_dom"/>
</dbReference>
<dbReference type="Gene3D" id="3.40.630.30">
    <property type="match status" value="1"/>
</dbReference>
<feature type="domain" description="N-acetyltransferase" evidence="1">
    <location>
        <begin position="11"/>
        <end position="179"/>
    </location>
</feature>